<evidence type="ECO:0000313" key="2">
    <source>
        <dbReference type="WBParaSite" id="nRc.2.0.1.t21679-RA"/>
    </source>
</evidence>
<keyword evidence="1" id="KW-1185">Reference proteome</keyword>
<reference evidence="2" key="1">
    <citation type="submission" date="2022-11" db="UniProtKB">
        <authorList>
            <consortium name="WormBaseParasite"/>
        </authorList>
    </citation>
    <scope>IDENTIFICATION</scope>
</reference>
<proteinExistence type="predicted"/>
<sequence length="79" mass="9005">MTELSAVDRRSSLLIRKGSSVAAGLIKELDDFDAKYQLGQKLGAGRFAQVFAAADKTMKEKRKRIKQEKQVKYEKDREE</sequence>
<evidence type="ECO:0000313" key="1">
    <source>
        <dbReference type="Proteomes" id="UP000887565"/>
    </source>
</evidence>
<accession>A0A915J7F0</accession>
<dbReference type="Proteomes" id="UP000887565">
    <property type="component" value="Unplaced"/>
</dbReference>
<dbReference type="WBParaSite" id="nRc.2.0.1.t21679-RA">
    <property type="protein sequence ID" value="nRc.2.0.1.t21679-RA"/>
    <property type="gene ID" value="nRc.2.0.1.g21679"/>
</dbReference>
<protein>
    <submittedName>
        <fullName evidence="2">Uncharacterized protein</fullName>
    </submittedName>
</protein>
<dbReference type="AlphaFoldDB" id="A0A915J7F0"/>
<dbReference type="Gene3D" id="3.30.200.20">
    <property type="entry name" value="Phosphorylase Kinase, domain 1"/>
    <property type="match status" value="1"/>
</dbReference>
<organism evidence="1 2">
    <name type="scientific">Romanomermis culicivorax</name>
    <name type="common">Nematode worm</name>
    <dbReference type="NCBI Taxonomy" id="13658"/>
    <lineage>
        <taxon>Eukaryota</taxon>
        <taxon>Metazoa</taxon>
        <taxon>Ecdysozoa</taxon>
        <taxon>Nematoda</taxon>
        <taxon>Enoplea</taxon>
        <taxon>Dorylaimia</taxon>
        <taxon>Mermithida</taxon>
        <taxon>Mermithoidea</taxon>
        <taxon>Mermithidae</taxon>
        <taxon>Romanomermis</taxon>
    </lineage>
</organism>
<name>A0A915J7F0_ROMCU</name>